<dbReference type="Gene3D" id="3.90.550.50">
    <property type="match status" value="1"/>
</dbReference>
<evidence type="ECO:0000256" key="9">
    <source>
        <dbReference type="ARBA" id="ARBA00037847"/>
    </source>
</evidence>
<keyword evidence="7 11" id="KW-1133">Transmembrane helix</keyword>
<comment type="subcellular location">
    <subcellularLocation>
        <location evidence="9">Endomembrane system</location>
        <topology evidence="9">Single-pass membrane protein</topology>
    </subcellularLocation>
    <subcellularLocation>
        <location evidence="1">Membrane</location>
        <topology evidence="1">Single-pass type II membrane protein</topology>
    </subcellularLocation>
</comment>
<evidence type="ECO:0000256" key="6">
    <source>
        <dbReference type="ARBA" id="ARBA00022968"/>
    </source>
</evidence>
<comment type="similarity">
    <text evidence="2">Belongs to the glycosyltransferase 31 family.</text>
</comment>
<evidence type="ECO:0000256" key="8">
    <source>
        <dbReference type="ARBA" id="ARBA00023136"/>
    </source>
</evidence>
<evidence type="ECO:0000256" key="10">
    <source>
        <dbReference type="SAM" id="MobiDB-lite"/>
    </source>
</evidence>
<sequence>MVYGINMSRRYLVVASSVVILIVVVLALSYQKDTLSSTGLSRLHKYDPTHPRPGTTGIISLIANGSSSPPPVSIYHTQTPSDTTHSTPPAVSKASTQATSVSLINPKGLAEDGFIEYSLGVSPLSDMKLVGHRVPEKILIPVDISDIYFSVKTASIYPDRLNTVMLTWAQTVSIEQISFTTDKATNWTDAFAARGYKINLAPHCGLGHEHYFSLCCKSGVEYDHFYKSIESGKNYNWLCHIDDDQYYNVWKLKRMLIKYDPNKPWYIGKSHHGFTSYNSFPFPEAKRHDYKFNTGNVYCLSKQTMKEIEKYLRAKNFPKSCDKTRQPDDVTIAIIIVGVLGHTPTEEKQMWSHLELLDQLPKEESMKMISFGYGHLEGAYHGRWNTSLNLPNPRFSYNADPTRHGVYFSPIIQHSPQVKAQLNWQLPVHHPSIAMKHKIGMALLCLIFSLLMLLFYLSKITNTSHQSISTTVLVSSRHRNLIIIKPNTTLDEASTDPTSVTTQPARASFMNPNDILES</sequence>
<protein>
    <recommendedName>
        <fullName evidence="12">Fringe-like glycosyltransferase domain-containing protein</fullName>
    </recommendedName>
</protein>
<evidence type="ECO:0000256" key="3">
    <source>
        <dbReference type="ARBA" id="ARBA00022676"/>
    </source>
</evidence>
<keyword evidence="8 11" id="KW-0472">Membrane</keyword>
<keyword evidence="4" id="KW-0808">Transferase</keyword>
<proteinExistence type="inferred from homology"/>
<organism evidence="13">
    <name type="scientific">Amphimedon queenslandica</name>
    <name type="common">Sponge</name>
    <dbReference type="NCBI Taxonomy" id="400682"/>
    <lineage>
        <taxon>Eukaryota</taxon>
        <taxon>Metazoa</taxon>
        <taxon>Porifera</taxon>
        <taxon>Demospongiae</taxon>
        <taxon>Heteroscleromorpha</taxon>
        <taxon>Haplosclerida</taxon>
        <taxon>Niphatidae</taxon>
        <taxon>Amphimedon</taxon>
    </lineage>
</organism>
<dbReference type="AlphaFoldDB" id="A0A1X7UZQ2"/>
<dbReference type="InParanoid" id="A0A1X7UZQ2"/>
<dbReference type="EnsemblMetazoa" id="Aqu2.1.33460_001">
    <property type="protein sequence ID" value="Aqu2.1.33460_001"/>
    <property type="gene ID" value="Aqu2.1.33460"/>
</dbReference>
<name>A0A1X7UZQ2_AMPQE</name>
<accession>A0A1X7UZQ2</accession>
<evidence type="ECO:0000256" key="2">
    <source>
        <dbReference type="ARBA" id="ARBA00008661"/>
    </source>
</evidence>
<evidence type="ECO:0000256" key="5">
    <source>
        <dbReference type="ARBA" id="ARBA00022692"/>
    </source>
</evidence>
<evidence type="ECO:0000259" key="12">
    <source>
        <dbReference type="Pfam" id="PF02434"/>
    </source>
</evidence>
<keyword evidence="5 11" id="KW-0812">Transmembrane</keyword>
<feature type="transmembrane region" description="Helical" evidence="11">
    <location>
        <begin position="12"/>
        <end position="30"/>
    </location>
</feature>
<evidence type="ECO:0000256" key="1">
    <source>
        <dbReference type="ARBA" id="ARBA00004606"/>
    </source>
</evidence>
<feature type="region of interest" description="Disordered" evidence="10">
    <location>
        <begin position="72"/>
        <end position="94"/>
    </location>
</feature>
<reference evidence="13" key="1">
    <citation type="submission" date="2017-05" db="UniProtKB">
        <authorList>
            <consortium name="EnsemblMetazoa"/>
        </authorList>
    </citation>
    <scope>IDENTIFICATION</scope>
</reference>
<dbReference type="STRING" id="400682.A0A1X7UZQ2"/>
<evidence type="ECO:0000313" key="13">
    <source>
        <dbReference type="EnsemblMetazoa" id="Aqu2.1.33460_001"/>
    </source>
</evidence>
<evidence type="ECO:0000256" key="4">
    <source>
        <dbReference type="ARBA" id="ARBA00022679"/>
    </source>
</evidence>
<feature type="transmembrane region" description="Helical" evidence="11">
    <location>
        <begin position="439"/>
        <end position="457"/>
    </location>
</feature>
<dbReference type="InterPro" id="IPR003378">
    <property type="entry name" value="Fringe-like_glycosylTrfase"/>
</dbReference>
<dbReference type="Pfam" id="PF02434">
    <property type="entry name" value="Fringe"/>
    <property type="match status" value="1"/>
</dbReference>
<keyword evidence="6" id="KW-0735">Signal-anchor</keyword>
<evidence type="ECO:0000256" key="11">
    <source>
        <dbReference type="SAM" id="Phobius"/>
    </source>
</evidence>
<feature type="domain" description="Fringe-like glycosyltransferase" evidence="12">
    <location>
        <begin position="142"/>
        <end position="403"/>
    </location>
</feature>
<dbReference type="GO" id="GO:0016757">
    <property type="term" value="F:glycosyltransferase activity"/>
    <property type="evidence" value="ECO:0007669"/>
    <property type="project" value="UniProtKB-KW"/>
</dbReference>
<feature type="compositionally biased region" description="Polar residues" evidence="10">
    <location>
        <begin position="75"/>
        <end position="94"/>
    </location>
</feature>
<evidence type="ECO:0000256" key="7">
    <source>
        <dbReference type="ARBA" id="ARBA00022989"/>
    </source>
</evidence>
<dbReference type="GO" id="GO:0012505">
    <property type="term" value="C:endomembrane system"/>
    <property type="evidence" value="ECO:0007669"/>
    <property type="project" value="UniProtKB-SubCell"/>
</dbReference>
<keyword evidence="3" id="KW-0328">Glycosyltransferase</keyword>
<dbReference type="OrthoDB" id="8959630at2759"/>
<dbReference type="eggNOG" id="ENOG502QV30">
    <property type="taxonomic scope" value="Eukaryota"/>
</dbReference>
<dbReference type="GO" id="GO:0016020">
    <property type="term" value="C:membrane"/>
    <property type="evidence" value="ECO:0007669"/>
    <property type="project" value="UniProtKB-SubCell"/>
</dbReference>
<dbReference type="PANTHER" id="PTHR10811">
    <property type="entry name" value="FRINGE-RELATED"/>
    <property type="match status" value="1"/>
</dbReference>